<evidence type="ECO:0000256" key="7">
    <source>
        <dbReference type="ARBA" id="ARBA00023136"/>
    </source>
</evidence>
<dbReference type="WBParaSite" id="ACRNAN_scaffold3327.g13005.t1">
    <property type="protein sequence ID" value="ACRNAN_scaffold3327.g13005.t1"/>
    <property type="gene ID" value="ACRNAN_scaffold3327.g13005"/>
</dbReference>
<dbReference type="GO" id="GO:0055075">
    <property type="term" value="P:potassium ion homeostasis"/>
    <property type="evidence" value="ECO:0007669"/>
    <property type="project" value="TreeGrafter"/>
</dbReference>
<comment type="similarity">
    <text evidence="2">Belongs to the SLC12A transporter family.</text>
</comment>
<reference evidence="12" key="1">
    <citation type="submission" date="2022-11" db="UniProtKB">
        <authorList>
            <consortium name="WormBaseParasite"/>
        </authorList>
    </citation>
    <scope>IDENTIFICATION</scope>
</reference>
<dbReference type="InterPro" id="IPR004841">
    <property type="entry name" value="AA-permease/SLC12A_dom"/>
</dbReference>
<feature type="transmembrane region" description="Helical" evidence="8">
    <location>
        <begin position="289"/>
        <end position="315"/>
    </location>
</feature>
<dbReference type="GO" id="GO:0005886">
    <property type="term" value="C:plasma membrane"/>
    <property type="evidence" value="ECO:0007669"/>
    <property type="project" value="TreeGrafter"/>
</dbReference>
<evidence type="ECO:0000256" key="8">
    <source>
        <dbReference type="SAM" id="Phobius"/>
    </source>
</evidence>
<dbReference type="GO" id="GO:0015379">
    <property type="term" value="F:potassium:chloride symporter activity"/>
    <property type="evidence" value="ECO:0007669"/>
    <property type="project" value="TreeGrafter"/>
</dbReference>
<feature type="domain" description="Amino acid permease/ SLC12A" evidence="9">
    <location>
        <begin position="208"/>
        <end position="528"/>
    </location>
</feature>
<keyword evidence="11" id="KW-1185">Reference proteome</keyword>
<feature type="transmembrane region" description="Helical" evidence="8">
    <location>
        <begin position="109"/>
        <end position="130"/>
    </location>
</feature>
<evidence type="ECO:0000256" key="4">
    <source>
        <dbReference type="ARBA" id="ARBA00022448"/>
    </source>
</evidence>
<feature type="domain" description="SLC12A transporter C-terminal" evidence="10">
    <location>
        <begin position="553"/>
        <end position="659"/>
    </location>
</feature>
<evidence type="ECO:0000259" key="10">
    <source>
        <dbReference type="Pfam" id="PF03522"/>
    </source>
</evidence>
<dbReference type="GO" id="GO:0045202">
    <property type="term" value="C:synapse"/>
    <property type="evidence" value="ECO:0007669"/>
    <property type="project" value="GOC"/>
</dbReference>
<feature type="domain" description="SLC12A transporter C-terminal" evidence="10">
    <location>
        <begin position="671"/>
        <end position="810"/>
    </location>
</feature>
<evidence type="ECO:0000313" key="11">
    <source>
        <dbReference type="Proteomes" id="UP000887540"/>
    </source>
</evidence>
<evidence type="ECO:0000256" key="3">
    <source>
        <dbReference type="ARBA" id="ARBA00019359"/>
    </source>
</evidence>
<feature type="domain" description="Amino acid permease/ SLC12A" evidence="9">
    <location>
        <begin position="2"/>
        <end position="125"/>
    </location>
</feature>
<dbReference type="GO" id="GO:1990573">
    <property type="term" value="P:potassium ion import across plasma membrane"/>
    <property type="evidence" value="ECO:0007669"/>
    <property type="project" value="TreeGrafter"/>
</dbReference>
<feature type="transmembrane region" description="Helical" evidence="8">
    <location>
        <begin position="446"/>
        <end position="471"/>
    </location>
</feature>
<evidence type="ECO:0000256" key="6">
    <source>
        <dbReference type="ARBA" id="ARBA00022989"/>
    </source>
</evidence>
<feature type="transmembrane region" description="Helical" evidence="8">
    <location>
        <begin position="30"/>
        <end position="55"/>
    </location>
</feature>
<dbReference type="FunFam" id="1.20.1740.10:FF:000013">
    <property type="entry name" value="Solute carrier family 12 member"/>
    <property type="match status" value="1"/>
</dbReference>
<dbReference type="InterPro" id="IPR004842">
    <property type="entry name" value="SLC12A_fam"/>
</dbReference>
<keyword evidence="7 8" id="KW-0472">Membrane</keyword>
<evidence type="ECO:0000256" key="1">
    <source>
        <dbReference type="ARBA" id="ARBA00004141"/>
    </source>
</evidence>
<dbReference type="GO" id="GO:0006884">
    <property type="term" value="P:cell volume homeostasis"/>
    <property type="evidence" value="ECO:0007669"/>
    <property type="project" value="TreeGrafter"/>
</dbReference>
<evidence type="ECO:0000259" key="9">
    <source>
        <dbReference type="Pfam" id="PF00324"/>
    </source>
</evidence>
<dbReference type="GO" id="GO:0007268">
    <property type="term" value="P:chemical synaptic transmission"/>
    <property type="evidence" value="ECO:0007669"/>
    <property type="project" value="TreeGrafter"/>
</dbReference>
<protein>
    <recommendedName>
        <fullName evidence="3">Solute carrier family 12 member 9</fullName>
    </recommendedName>
</protein>
<keyword evidence="6 8" id="KW-1133">Transmembrane helix</keyword>
<dbReference type="Proteomes" id="UP000887540">
    <property type="component" value="Unplaced"/>
</dbReference>
<evidence type="ECO:0000313" key="12">
    <source>
        <dbReference type="WBParaSite" id="ACRNAN_scaffold3327.g13005.t1"/>
    </source>
</evidence>
<feature type="transmembrane region" description="Helical" evidence="8">
    <location>
        <begin position="413"/>
        <end position="434"/>
    </location>
</feature>
<keyword evidence="4" id="KW-0813">Transport</keyword>
<feature type="transmembrane region" description="Helical" evidence="8">
    <location>
        <begin position="327"/>
        <end position="352"/>
    </location>
</feature>
<evidence type="ECO:0000256" key="5">
    <source>
        <dbReference type="ARBA" id="ARBA00022692"/>
    </source>
</evidence>
<dbReference type="Gene3D" id="1.20.1740.10">
    <property type="entry name" value="Amino acid/polyamine transporter I"/>
    <property type="match status" value="2"/>
</dbReference>
<comment type="subcellular location">
    <subcellularLocation>
        <location evidence="1">Membrane</location>
        <topology evidence="1">Multi-pass membrane protein</topology>
    </subcellularLocation>
</comment>
<organism evidence="11 12">
    <name type="scientific">Acrobeloides nanus</name>
    <dbReference type="NCBI Taxonomy" id="290746"/>
    <lineage>
        <taxon>Eukaryota</taxon>
        <taxon>Metazoa</taxon>
        <taxon>Ecdysozoa</taxon>
        <taxon>Nematoda</taxon>
        <taxon>Chromadorea</taxon>
        <taxon>Rhabditida</taxon>
        <taxon>Tylenchina</taxon>
        <taxon>Cephalobomorpha</taxon>
        <taxon>Cephaloboidea</taxon>
        <taxon>Cephalobidae</taxon>
        <taxon>Acrobeloides</taxon>
    </lineage>
</organism>
<dbReference type="PANTHER" id="PTHR11827:SF73">
    <property type="entry name" value="KAZACHOC, ISOFORM G"/>
    <property type="match status" value="1"/>
</dbReference>
<name>A0A914DP32_9BILA</name>
<feature type="transmembrane region" description="Helical" evidence="8">
    <location>
        <begin position="387"/>
        <end position="407"/>
    </location>
</feature>
<dbReference type="InterPro" id="IPR018491">
    <property type="entry name" value="SLC12_C"/>
</dbReference>
<dbReference type="AlphaFoldDB" id="A0A914DP32"/>
<dbReference type="PANTHER" id="PTHR11827">
    <property type="entry name" value="SOLUTE CARRIER FAMILY 12, CATION COTRANSPORTERS"/>
    <property type="match status" value="1"/>
</dbReference>
<evidence type="ECO:0000256" key="2">
    <source>
        <dbReference type="ARBA" id="ARBA00010593"/>
    </source>
</evidence>
<feature type="transmembrane region" description="Helical" evidence="8">
    <location>
        <begin position="243"/>
        <end position="269"/>
    </location>
</feature>
<feature type="transmembrane region" description="Helical" evidence="8">
    <location>
        <begin position="76"/>
        <end position="97"/>
    </location>
</feature>
<dbReference type="Pfam" id="PF00324">
    <property type="entry name" value="AA_permease"/>
    <property type="match status" value="2"/>
</dbReference>
<accession>A0A914DP32</accession>
<proteinExistence type="inferred from homology"/>
<dbReference type="Pfam" id="PF03522">
    <property type="entry name" value="SLC12"/>
    <property type="match status" value="2"/>
</dbReference>
<keyword evidence="5 8" id="KW-0812">Transmembrane</keyword>
<dbReference type="GO" id="GO:0055064">
    <property type="term" value="P:chloride ion homeostasis"/>
    <property type="evidence" value="ECO:0007669"/>
    <property type="project" value="TreeGrafter"/>
</dbReference>
<sequence length="940" mass="103973">MGVFLPCLQNIFGVLFFIRLAWIVGTAGIVQAFCIVLMCCCVTFLTSISLSAIATNGVVSVGGPYYMISRNLGPELGGAVGILFYLGTTIAASMYITGAVEIFLVVNKFALPVVLAVVFCIACTFVGIFLKFNGTDSLRFCMVGERPVSLVNIEEKFKYVPNCTADGLQPVFCPESNGSTTQCDPYFQKVLLNRKWAIKEKNAIPGLSSGMFFENLWSKYRHFGDVLTKGNEKKEPRAEKDSFWVFADTASSFMILVGVFFPSVTGIMAGSNRSGNLHDASRSIPIGTLSAQIISSIVYLAGAVLFGSSVAEMFIRDKFGQSAMGRLVIAELAVPFPMVILIGCFLSTVGAGMQSLTGAPRLLQAIAADDIVPFLRKFQKIDSRGEPILAILLTLAICECGILIAVIENITALITQFFLMCYLGVNAACALQSIMKAPGWRPSFRYFHWTLSMFGAFLCIAVMFISAWYFALVAIFIGAGVYKYIEYAGAEKEWGDGLKGLTLSAARFALLNVDSSGQQHSRNWRPQLLVLYPDSGPMAGPRSSHIEDNQRGLLSFVAQLKAGKGLTLITECIAGNYSEMAVEAEKHRGVLYHQLRKHRIRGFCDVLVSEDHMHGISCLIQTSGLGGLRHNSVLVPWPDDWSMSKSFENASNFVNTVRCVAAAKCATLVPKNIHMFPASGEKITGNIDVWWVVHDGGLLMLLPFLLRKHKTWKNTKLRLFTIASIADNSLDMQKDLEKFLYQLRIEAQVFVIEMPEAEITAYTYERTMKMEERSKLLKEMHIVKKDSDIQAAMDEAITARKISKIHEDDLRKFSLSKSQEEEEDSETAKEVGNKVRFSENSVEISRPTIEETESKTNHAPLSQMMKQEQYNVSKMHTAVTLNGLMKEKLDNTQLIIINLPGPPTIGTDTYYMEFIDALTEGLNRVLLVRGTGTEVVTIYS</sequence>